<dbReference type="OrthoDB" id="7950654at2"/>
<evidence type="ECO:0008006" key="3">
    <source>
        <dbReference type="Google" id="ProtNLM"/>
    </source>
</evidence>
<proteinExistence type="predicted"/>
<sequence>MEESFEESFRAALLASDAVTALAGERIDFGANPQDTACPRLVLWTIAETGGLLLSGPDGVSRGRVQVDCYAESYGAAKRLSRAVRAALDGYSGGGFQGVFHAGTRDSQDSEAPFRVSLDFITVFTS</sequence>
<dbReference type="Proteomes" id="UP000183812">
    <property type="component" value="Unassembled WGS sequence"/>
</dbReference>
<evidence type="ECO:0000313" key="2">
    <source>
        <dbReference type="Proteomes" id="UP000183812"/>
    </source>
</evidence>
<dbReference type="InterPro" id="IPR021508">
    <property type="entry name" value="Gp17-like"/>
</dbReference>
<gene>
    <name evidence="1" type="ORF">SAMN04244550_03423</name>
</gene>
<dbReference type="AlphaFoldDB" id="A0A1G7RIA2"/>
<evidence type="ECO:0000313" key="1">
    <source>
        <dbReference type="EMBL" id="SDG10471.1"/>
    </source>
</evidence>
<reference evidence="1 2" key="1">
    <citation type="submission" date="2016-10" db="EMBL/GenBank/DDBJ databases">
        <authorList>
            <person name="de Groot N.N."/>
        </authorList>
    </citation>
    <scope>NUCLEOTIDE SEQUENCE [LARGE SCALE GENOMIC DNA]</scope>
    <source>
        <strain evidence="2">DSM 938 / 37b4</strain>
    </source>
</reference>
<protein>
    <recommendedName>
        <fullName evidence="3">DUF3168 domain-containing protein</fullName>
    </recommendedName>
</protein>
<organism evidence="1 2">
    <name type="scientific">Rhodobacter capsulatus</name>
    <name type="common">Rhodopseudomonas capsulata</name>
    <dbReference type="NCBI Taxonomy" id="1061"/>
    <lineage>
        <taxon>Bacteria</taxon>
        <taxon>Pseudomonadati</taxon>
        <taxon>Pseudomonadota</taxon>
        <taxon>Alphaproteobacteria</taxon>
        <taxon>Rhodobacterales</taxon>
        <taxon>Rhodobacter group</taxon>
        <taxon>Rhodobacter</taxon>
    </lineage>
</organism>
<accession>A0A1G7RIA2</accession>
<dbReference type="RefSeq" id="WP_074556026.1">
    <property type="nucleotide sequence ID" value="NZ_CP119563.1"/>
</dbReference>
<name>A0A1G7RIA2_RHOCA</name>
<dbReference type="EMBL" id="FNAY01000030">
    <property type="protein sequence ID" value="SDG10471.1"/>
    <property type="molecule type" value="Genomic_DNA"/>
</dbReference>
<dbReference type="Pfam" id="PF11367">
    <property type="entry name" value="Tail_completion_gp17"/>
    <property type="match status" value="1"/>
</dbReference>